<feature type="domain" description="Polymerase beta nucleotidyltransferase" evidence="1">
    <location>
        <begin position="11"/>
        <end position="98"/>
    </location>
</feature>
<dbReference type="EMBL" id="CZQC01000059">
    <property type="protein sequence ID" value="CUS41993.1"/>
    <property type="molecule type" value="Genomic_DNA"/>
</dbReference>
<dbReference type="AlphaFoldDB" id="A0A160TDM6"/>
<dbReference type="SUPFAM" id="SSF81301">
    <property type="entry name" value="Nucleotidyltransferase"/>
    <property type="match status" value="1"/>
</dbReference>
<dbReference type="CDD" id="cd05403">
    <property type="entry name" value="NT_KNTase_like"/>
    <property type="match status" value="1"/>
</dbReference>
<sequence length="99" mass="11172">MTYTLPEHTRNEIKQIISGYPEVERATLFGSHAKGTATARSDIDIALQGRQLNRFVLADIALSFDDSDIPLQIDLQNYSDIKNTALKEHIDRIGIQLYP</sequence>
<gene>
    <name evidence="2" type="ORF">MGWOODY_Tha2358</name>
</gene>
<proteinExistence type="predicted"/>
<dbReference type="EC" id="2.7.7.-" evidence="2"/>
<reference evidence="2" key="1">
    <citation type="submission" date="2015-10" db="EMBL/GenBank/DDBJ databases">
        <authorList>
            <person name="Gilbert D.G."/>
        </authorList>
    </citation>
    <scope>NUCLEOTIDE SEQUENCE</scope>
</reference>
<dbReference type="Gene3D" id="3.30.460.10">
    <property type="entry name" value="Beta Polymerase, domain 2"/>
    <property type="match status" value="1"/>
</dbReference>
<evidence type="ECO:0000313" key="2">
    <source>
        <dbReference type="EMBL" id="CUS41993.1"/>
    </source>
</evidence>
<dbReference type="InterPro" id="IPR041633">
    <property type="entry name" value="Polbeta"/>
</dbReference>
<keyword evidence="2" id="KW-0808">Transferase</keyword>
<accession>A0A160TDM6</accession>
<evidence type="ECO:0000259" key="1">
    <source>
        <dbReference type="Pfam" id="PF18765"/>
    </source>
</evidence>
<protein>
    <submittedName>
        <fullName evidence="2">Nucleotidyltransferase</fullName>
        <ecNumber evidence="2">2.7.7.-</ecNumber>
    </submittedName>
</protein>
<name>A0A160TDM6_9ZZZZ</name>
<dbReference type="GO" id="GO:0016779">
    <property type="term" value="F:nucleotidyltransferase activity"/>
    <property type="evidence" value="ECO:0007669"/>
    <property type="project" value="UniProtKB-KW"/>
</dbReference>
<organism evidence="2">
    <name type="scientific">hydrothermal vent metagenome</name>
    <dbReference type="NCBI Taxonomy" id="652676"/>
    <lineage>
        <taxon>unclassified sequences</taxon>
        <taxon>metagenomes</taxon>
        <taxon>ecological metagenomes</taxon>
    </lineage>
</organism>
<keyword evidence="2" id="KW-0548">Nucleotidyltransferase</keyword>
<dbReference type="Pfam" id="PF18765">
    <property type="entry name" value="Polbeta"/>
    <property type="match status" value="1"/>
</dbReference>
<dbReference type="InterPro" id="IPR043519">
    <property type="entry name" value="NT_sf"/>
</dbReference>